<feature type="coiled-coil region" evidence="1">
    <location>
        <begin position="116"/>
        <end position="164"/>
    </location>
</feature>
<dbReference type="Proteomes" id="UP000663881">
    <property type="component" value="Unassembled WGS sequence"/>
</dbReference>
<dbReference type="EMBL" id="CAJOAY010006000">
    <property type="protein sequence ID" value="CAF4126823.1"/>
    <property type="molecule type" value="Genomic_DNA"/>
</dbReference>
<evidence type="ECO:0000313" key="3">
    <source>
        <dbReference type="EMBL" id="CAF0862601.1"/>
    </source>
</evidence>
<organism evidence="2 6">
    <name type="scientific">Adineta steineri</name>
    <dbReference type="NCBI Taxonomy" id="433720"/>
    <lineage>
        <taxon>Eukaryota</taxon>
        <taxon>Metazoa</taxon>
        <taxon>Spiralia</taxon>
        <taxon>Gnathifera</taxon>
        <taxon>Rotifera</taxon>
        <taxon>Eurotatoria</taxon>
        <taxon>Bdelloidea</taxon>
        <taxon>Adinetida</taxon>
        <taxon>Adinetidae</taxon>
        <taxon>Adineta</taxon>
    </lineage>
</organism>
<evidence type="ECO:0008006" key="7">
    <source>
        <dbReference type="Google" id="ProtNLM"/>
    </source>
</evidence>
<name>A0A813VDJ4_9BILA</name>
<protein>
    <recommendedName>
        <fullName evidence="7">B box-type domain-containing protein</fullName>
    </recommendedName>
</protein>
<comment type="caution">
    <text evidence="2">The sequence shown here is derived from an EMBL/GenBank/DDBJ whole genome shotgun (WGS) entry which is preliminary data.</text>
</comment>
<evidence type="ECO:0000313" key="4">
    <source>
        <dbReference type="EMBL" id="CAF3958810.1"/>
    </source>
</evidence>
<evidence type="ECO:0000256" key="1">
    <source>
        <dbReference type="SAM" id="Coils"/>
    </source>
</evidence>
<accession>A0A813VDJ4</accession>
<reference evidence="2" key="1">
    <citation type="submission" date="2021-02" db="EMBL/GenBank/DDBJ databases">
        <authorList>
            <person name="Nowell W R."/>
        </authorList>
    </citation>
    <scope>NUCLEOTIDE SEQUENCE</scope>
</reference>
<dbReference type="EMBL" id="CAJOAZ010002777">
    <property type="protein sequence ID" value="CAF3958810.1"/>
    <property type="molecule type" value="Genomic_DNA"/>
</dbReference>
<evidence type="ECO:0000313" key="2">
    <source>
        <dbReference type="EMBL" id="CAF0838684.1"/>
    </source>
</evidence>
<dbReference type="Proteomes" id="UP000663891">
    <property type="component" value="Unassembled WGS sequence"/>
</dbReference>
<dbReference type="EMBL" id="CAJNON010000036">
    <property type="protein sequence ID" value="CAF0838684.1"/>
    <property type="molecule type" value="Genomic_DNA"/>
</dbReference>
<evidence type="ECO:0000313" key="5">
    <source>
        <dbReference type="EMBL" id="CAF4126823.1"/>
    </source>
</evidence>
<keyword evidence="1" id="KW-0175">Coiled coil</keyword>
<sequence>MACASPPILCATCETLGSEKKPKPGILLCTGCQKHFCSQHIVQHRQDLTSLLENTVLNERNVLQEKISTFDKQQWSDNIKVHIEMINKWELDITELIKQSAACARERLQQIALKEGNNLQKQFAVLSSEIETLRENGDYLENDIDQLSNKLQQLQHDIEHFRIELTIKEISHELIVVKALTQSVSHTVAPKPLVQSVSHTAAPCYFVDLLLTSQKPKVSIDLSPEPLGPMYPISDQVIAFSYECQLPTLDIVKKSWASLRGIDRAIELHWSSHLKRFLVLAHSDRKNEPNKLYQFDLYSENAEEIWVESVNLRPSRARNFKTLTCFKNYILIVVNNKIEKWLVSHCNWYNNEQNFTDWSPPISCKPRDDIECIRMNDRYYALVIKIYSHQSQTPMFSFQLRNHGMLTLYCMETDYNKSPDRMRLISLPNECGWLFFFCGGNNNCCYVLDNDGKRYDQNIVLLSNVTDIAVQNNLVFLRKKVANSTNDVLEIYEWQK</sequence>
<dbReference type="Proteomes" id="UP000663845">
    <property type="component" value="Unassembled WGS sequence"/>
</dbReference>
<dbReference type="EMBL" id="CAJNOG010000058">
    <property type="protein sequence ID" value="CAF0862601.1"/>
    <property type="molecule type" value="Genomic_DNA"/>
</dbReference>
<dbReference type="OrthoDB" id="10058691at2759"/>
<dbReference type="AlphaFoldDB" id="A0A813VDJ4"/>
<gene>
    <name evidence="3" type="ORF">JYZ213_LOCUS8513</name>
    <name evidence="5" type="ORF">OKA104_LOCUS37041</name>
    <name evidence="4" type="ORF">OXD698_LOCUS27124</name>
    <name evidence="2" type="ORF">VCS650_LOCUS6009</name>
</gene>
<dbReference type="Proteomes" id="UP000663844">
    <property type="component" value="Unassembled WGS sequence"/>
</dbReference>
<proteinExistence type="predicted"/>
<evidence type="ECO:0000313" key="6">
    <source>
        <dbReference type="Proteomes" id="UP000663891"/>
    </source>
</evidence>